<keyword evidence="5" id="KW-1185">Reference proteome</keyword>
<evidence type="ECO:0000256" key="3">
    <source>
        <dbReference type="ARBA" id="ARBA00022842"/>
    </source>
</evidence>
<dbReference type="RefSeq" id="WP_128384577.1">
    <property type="nucleotide sequence ID" value="NZ_CP035033.1"/>
</dbReference>
<dbReference type="SFLD" id="SFLDS00003">
    <property type="entry name" value="Haloacid_Dehalogenase"/>
    <property type="match status" value="1"/>
</dbReference>
<dbReference type="InterPro" id="IPR023214">
    <property type="entry name" value="HAD_sf"/>
</dbReference>
<name>A0A410H237_9GAMM</name>
<keyword evidence="1" id="KW-0479">Metal-binding</keyword>
<dbReference type="AlphaFoldDB" id="A0A410H237"/>
<keyword evidence="3" id="KW-0460">Magnesium</keyword>
<dbReference type="SFLD" id="SFLDG01140">
    <property type="entry name" value="C2.B:_Phosphomannomutase_and_P"/>
    <property type="match status" value="1"/>
</dbReference>
<organism evidence="4 5">
    <name type="scientific">Hydrogenovibrio thermophilus</name>
    <dbReference type="NCBI Taxonomy" id="265883"/>
    <lineage>
        <taxon>Bacteria</taxon>
        <taxon>Pseudomonadati</taxon>
        <taxon>Pseudomonadota</taxon>
        <taxon>Gammaproteobacteria</taxon>
        <taxon>Thiotrichales</taxon>
        <taxon>Piscirickettsiaceae</taxon>
        <taxon>Hydrogenovibrio</taxon>
    </lineage>
</organism>
<dbReference type="NCBIfam" id="TIGR01486">
    <property type="entry name" value="HAD-SF-IIB-MPGP"/>
    <property type="match status" value="1"/>
</dbReference>
<dbReference type="KEGG" id="htr:EPV75_04350"/>
<dbReference type="Gene3D" id="3.40.50.1000">
    <property type="entry name" value="HAD superfamily/HAD-like"/>
    <property type="match status" value="1"/>
</dbReference>
<evidence type="ECO:0000313" key="5">
    <source>
        <dbReference type="Proteomes" id="UP000285478"/>
    </source>
</evidence>
<dbReference type="GO" id="GO:0051479">
    <property type="term" value="P:mannosylglycerate biosynthetic process"/>
    <property type="evidence" value="ECO:0007669"/>
    <property type="project" value="InterPro"/>
</dbReference>
<reference evidence="4 5" key="1">
    <citation type="journal article" date="2018" name="Environ. Microbiol.">
        <title>Genomes of ubiquitous marine and hypersaline Hydrogenovibrio, Thiomicrorhabdus and Thiomicrospira spp. encode a diversity of mechanisms to sustain chemolithoautotrophy in heterogeneous environments.</title>
        <authorList>
            <person name="Scott K.M."/>
            <person name="Williams J."/>
            <person name="Porter C.M.B."/>
            <person name="Russel S."/>
            <person name="Harmer T.L."/>
            <person name="Paul J.H."/>
            <person name="Antonen K.M."/>
            <person name="Bridges M.K."/>
            <person name="Camper G.J."/>
            <person name="Campla C.K."/>
            <person name="Casella L.G."/>
            <person name="Chase E."/>
            <person name="Conrad J.W."/>
            <person name="Cruz M.C."/>
            <person name="Dunlap D.S."/>
            <person name="Duran L."/>
            <person name="Fahsbender E.M."/>
            <person name="Goldsmith D.B."/>
            <person name="Keeley R.F."/>
            <person name="Kondoff M.R."/>
            <person name="Kussy B.I."/>
            <person name="Lane M.K."/>
            <person name="Lawler S."/>
            <person name="Leigh B.A."/>
            <person name="Lewis C."/>
            <person name="Lostal L.M."/>
            <person name="Marking D."/>
            <person name="Mancera P.A."/>
            <person name="McClenthan E.C."/>
            <person name="McIntyre E.A."/>
            <person name="Mine J.A."/>
            <person name="Modi S."/>
            <person name="Moore B.D."/>
            <person name="Morgan W.A."/>
            <person name="Nelson K.M."/>
            <person name="Nguyen K.N."/>
            <person name="Ogburn N."/>
            <person name="Parrino D.G."/>
            <person name="Pedapudi A.D."/>
            <person name="Pelham R.P."/>
            <person name="Preece A.M."/>
            <person name="Rampersad E.A."/>
            <person name="Richardson J.C."/>
            <person name="Rodgers C.M."/>
            <person name="Schaffer B.L."/>
            <person name="Sheridan N.E."/>
            <person name="Solone M.R."/>
            <person name="Staley Z.R."/>
            <person name="Tabuchi M."/>
            <person name="Waide R.J."/>
            <person name="Wanjugi P.W."/>
            <person name="Young S."/>
            <person name="Clum A."/>
            <person name="Daum C."/>
            <person name="Huntemann M."/>
            <person name="Ivanova N."/>
            <person name="Kyrpides N."/>
            <person name="Mikhailova N."/>
            <person name="Palaniappan K."/>
            <person name="Pillay M."/>
            <person name="Reddy T.B.K."/>
            <person name="Shapiro N."/>
            <person name="Stamatis D."/>
            <person name="Varghese N."/>
            <person name="Woyke T."/>
            <person name="Boden R."/>
            <person name="Freyermuth S.K."/>
            <person name="Kerfeld C.A."/>
        </authorList>
    </citation>
    <scope>NUCLEOTIDE SEQUENCE [LARGE SCALE GENOMIC DNA]</scope>
    <source>
        <strain evidence="4 5">JR-2</strain>
    </source>
</reference>
<dbReference type="PROSITE" id="PS01228">
    <property type="entry name" value="COF_1"/>
    <property type="match status" value="1"/>
</dbReference>
<dbReference type="GO" id="GO:0005829">
    <property type="term" value="C:cytosol"/>
    <property type="evidence" value="ECO:0007669"/>
    <property type="project" value="TreeGrafter"/>
</dbReference>
<dbReference type="GO" id="GO:0000287">
    <property type="term" value="F:magnesium ion binding"/>
    <property type="evidence" value="ECO:0007669"/>
    <property type="project" value="TreeGrafter"/>
</dbReference>
<dbReference type="InterPro" id="IPR036412">
    <property type="entry name" value="HAD-like_sf"/>
</dbReference>
<dbReference type="InterPro" id="IPR006381">
    <property type="entry name" value="HAD-SF-IIB-MPGP"/>
</dbReference>
<dbReference type="SFLD" id="SFLDG01142">
    <property type="entry name" value="C2.B.2:_Mannosyl-3-phosphoglyc"/>
    <property type="match status" value="1"/>
</dbReference>
<keyword evidence="2 4" id="KW-0378">Hydrolase</keyword>
<dbReference type="Gene3D" id="3.30.980.20">
    <property type="entry name" value="Putative mannosyl-3-phosphoglycerate phosphatase, domain 2"/>
    <property type="match status" value="1"/>
</dbReference>
<protein>
    <submittedName>
        <fullName evidence="4">HAD-IIB family hydrolase</fullName>
    </submittedName>
</protein>
<dbReference type="Pfam" id="PF08282">
    <property type="entry name" value="Hydrolase_3"/>
    <property type="match status" value="1"/>
</dbReference>
<dbReference type="Proteomes" id="UP000285478">
    <property type="component" value="Chromosome"/>
</dbReference>
<evidence type="ECO:0000256" key="1">
    <source>
        <dbReference type="ARBA" id="ARBA00022723"/>
    </source>
</evidence>
<accession>A0A410H237</accession>
<dbReference type="NCBIfam" id="TIGR01484">
    <property type="entry name" value="HAD-SF-IIB"/>
    <property type="match status" value="1"/>
</dbReference>
<proteinExistence type="predicted"/>
<evidence type="ECO:0000256" key="2">
    <source>
        <dbReference type="ARBA" id="ARBA00022801"/>
    </source>
</evidence>
<dbReference type="SUPFAM" id="SSF56784">
    <property type="entry name" value="HAD-like"/>
    <property type="match status" value="1"/>
</dbReference>
<sequence length="270" mass="30400">MSKLIIFTDLDGTLLNHNTYDYEVVLPMFERLKRLGIPVVLNSSKTLSELEEWKSKLKLDTPVIAENGGVMTVPATSSQAAEKVLIGHPYKDIRSYIKHLRKRHDWQFEGFGDWTLSQVMNHTGLHHKEALLATEREVTEPILWQDSDENLQRFKEALAEEHLTLKKGGRFYHVMGKHDKADAMHFLVNKEYFSCGRDCVVMALGDSDNDIAMLNYADIPIVISNPAGKGIEIPSAIYTDAEAPHGWIEAVEAVLAKPENELTKSSRGSV</sequence>
<dbReference type="PANTHER" id="PTHR10000:SF8">
    <property type="entry name" value="HAD SUPERFAMILY HYDROLASE-LIKE, TYPE 3"/>
    <property type="match status" value="1"/>
</dbReference>
<gene>
    <name evidence="4" type="ORF">EPV75_04350</name>
</gene>
<dbReference type="PANTHER" id="PTHR10000">
    <property type="entry name" value="PHOSPHOSERINE PHOSPHATASE"/>
    <property type="match status" value="1"/>
</dbReference>
<dbReference type="InterPro" id="IPR006379">
    <property type="entry name" value="HAD-SF_hydro_IIB"/>
</dbReference>
<dbReference type="GO" id="GO:0050531">
    <property type="term" value="F:mannosyl-3-phosphoglycerate phosphatase activity"/>
    <property type="evidence" value="ECO:0007669"/>
    <property type="project" value="InterPro"/>
</dbReference>
<evidence type="ECO:0000313" key="4">
    <source>
        <dbReference type="EMBL" id="QAB14956.1"/>
    </source>
</evidence>
<dbReference type="EMBL" id="CP035033">
    <property type="protein sequence ID" value="QAB14956.1"/>
    <property type="molecule type" value="Genomic_DNA"/>
</dbReference>